<evidence type="ECO:0000256" key="1">
    <source>
        <dbReference type="SAM" id="MobiDB-lite"/>
    </source>
</evidence>
<reference evidence="3 4" key="1">
    <citation type="submission" date="2020-04" db="EMBL/GenBank/DDBJ databases">
        <title>MicrobeNet Type strains.</title>
        <authorList>
            <person name="Nicholson A.C."/>
        </authorList>
    </citation>
    <scope>NUCLEOTIDE SEQUENCE [LARGE SCALE GENOMIC DNA]</scope>
    <source>
        <strain evidence="3 4">JCM 12354</strain>
    </source>
</reference>
<keyword evidence="2" id="KW-1133">Transmembrane helix</keyword>
<evidence type="ECO:0000256" key="2">
    <source>
        <dbReference type="SAM" id="Phobius"/>
    </source>
</evidence>
<dbReference type="InterPro" id="IPR035166">
    <property type="entry name" value="DUF5336"/>
</dbReference>
<keyword evidence="2" id="KW-0812">Transmembrane</keyword>
<feature type="region of interest" description="Disordered" evidence="1">
    <location>
        <begin position="210"/>
        <end position="391"/>
    </location>
</feature>
<proteinExistence type="predicted"/>
<name>A0A846XTH6_9NOCA</name>
<feature type="transmembrane region" description="Helical" evidence="2">
    <location>
        <begin position="92"/>
        <end position="116"/>
    </location>
</feature>
<feature type="compositionally biased region" description="Low complexity" evidence="1">
    <location>
        <begin position="301"/>
        <end position="320"/>
    </location>
</feature>
<organism evidence="3 4">
    <name type="scientific">Nocardia vermiculata</name>
    <dbReference type="NCBI Taxonomy" id="257274"/>
    <lineage>
        <taxon>Bacteria</taxon>
        <taxon>Bacillati</taxon>
        <taxon>Actinomycetota</taxon>
        <taxon>Actinomycetes</taxon>
        <taxon>Mycobacteriales</taxon>
        <taxon>Nocardiaceae</taxon>
        <taxon>Nocardia</taxon>
    </lineage>
</organism>
<feature type="compositionally biased region" description="Low complexity" evidence="1">
    <location>
        <begin position="336"/>
        <end position="370"/>
    </location>
</feature>
<dbReference type="Pfam" id="PF17270">
    <property type="entry name" value="DUF5336"/>
    <property type="match status" value="1"/>
</dbReference>
<feature type="compositionally biased region" description="Low complexity" evidence="1">
    <location>
        <begin position="210"/>
        <end position="290"/>
    </location>
</feature>
<evidence type="ECO:0000313" key="4">
    <source>
        <dbReference type="Proteomes" id="UP000565711"/>
    </source>
</evidence>
<dbReference type="AlphaFoldDB" id="A0A846XTH6"/>
<dbReference type="RefSeq" id="WP_067870163.1">
    <property type="nucleotide sequence ID" value="NZ_JAAXOP010000001.1"/>
</dbReference>
<feature type="compositionally biased region" description="Gly residues" evidence="1">
    <location>
        <begin position="291"/>
        <end position="300"/>
    </location>
</feature>
<keyword evidence="2" id="KW-0472">Membrane</keyword>
<gene>
    <name evidence="3" type="ORF">HGA08_00610</name>
</gene>
<feature type="transmembrane region" description="Helical" evidence="2">
    <location>
        <begin position="154"/>
        <end position="174"/>
    </location>
</feature>
<feature type="transmembrane region" description="Helical" evidence="2">
    <location>
        <begin position="123"/>
        <end position="142"/>
    </location>
</feature>
<sequence>MSYPTGGSGYNAPTPTPSPTPSSAPGFGQQPAGKSGGGSGLSALSAKGLTFYLTVGVAALGVINFLLGFLNFVTVDEGALNSDVEPDKGVTLFQQGGTAPLLLLLFAGVLAGVALLPKQQARNAVVAAASVTGFLGVLFQAFMTSQLYKTAGTAWVLLFLSLVQAAAAVVALLFEIGILKAPEAKPAGASAASGAAGAAGFGGSTAYGQQAAQQGQQPGYGQGQQAQQGQPASFGQYGQQYGQAQQAQQQQPSAQPQQPGQPQQQAYGQYGQQYGQGQYGQQPGQPPAGYGQPGQPGYGQPGQQPYGAAGAQAAQSPYAQRPQTPGGDEAATQHFGAAGQQPGQQYGSLNFGQPGQAQPGQSGAQQPFGGEQTGNPAADATKAFRPEDDKK</sequence>
<evidence type="ECO:0000313" key="3">
    <source>
        <dbReference type="EMBL" id="NKY48711.1"/>
    </source>
</evidence>
<dbReference type="EMBL" id="JAAXOP010000001">
    <property type="protein sequence ID" value="NKY48711.1"/>
    <property type="molecule type" value="Genomic_DNA"/>
</dbReference>
<comment type="caution">
    <text evidence="3">The sequence shown here is derived from an EMBL/GenBank/DDBJ whole genome shotgun (WGS) entry which is preliminary data.</text>
</comment>
<feature type="transmembrane region" description="Helical" evidence="2">
    <location>
        <begin position="49"/>
        <end position="72"/>
    </location>
</feature>
<protein>
    <submittedName>
        <fullName evidence="3">DUF5336 domain-containing protein</fullName>
    </submittedName>
</protein>
<dbReference type="Proteomes" id="UP000565711">
    <property type="component" value="Unassembled WGS sequence"/>
</dbReference>
<keyword evidence="4" id="KW-1185">Reference proteome</keyword>
<feature type="region of interest" description="Disordered" evidence="1">
    <location>
        <begin position="1"/>
        <end position="35"/>
    </location>
</feature>
<feature type="compositionally biased region" description="Basic and acidic residues" evidence="1">
    <location>
        <begin position="382"/>
        <end position="391"/>
    </location>
</feature>
<accession>A0A846XTH6</accession>